<organism evidence="2 3">
    <name type="scientific">Archangium gephyra</name>
    <dbReference type="NCBI Taxonomy" id="48"/>
    <lineage>
        <taxon>Bacteria</taxon>
        <taxon>Pseudomonadati</taxon>
        <taxon>Myxococcota</taxon>
        <taxon>Myxococcia</taxon>
        <taxon>Myxococcales</taxon>
        <taxon>Cystobacterineae</taxon>
        <taxon>Archangiaceae</taxon>
        <taxon>Archangium</taxon>
    </lineage>
</organism>
<evidence type="ECO:0000313" key="3">
    <source>
        <dbReference type="Proteomes" id="UP000035579"/>
    </source>
</evidence>
<feature type="compositionally biased region" description="Gly residues" evidence="1">
    <location>
        <begin position="15"/>
        <end position="30"/>
    </location>
</feature>
<dbReference type="Proteomes" id="UP000035579">
    <property type="component" value="Chromosome"/>
</dbReference>
<dbReference type="EMBL" id="CP011509">
    <property type="protein sequence ID" value="AKJ06968.1"/>
    <property type="molecule type" value="Genomic_DNA"/>
</dbReference>
<dbReference type="KEGG" id="age:AA314_08594"/>
<name>A0AAC8QGB8_9BACT</name>
<dbReference type="AlphaFoldDB" id="A0AAC8QGB8"/>
<reference evidence="2 3" key="1">
    <citation type="submission" date="2015-05" db="EMBL/GenBank/DDBJ databases">
        <title>Genome assembly of Archangium gephyra DSM 2261.</title>
        <authorList>
            <person name="Sharma G."/>
            <person name="Subramanian S."/>
        </authorList>
    </citation>
    <scope>NUCLEOTIDE SEQUENCE [LARGE SCALE GENOMIC DNA]</scope>
    <source>
        <strain evidence="2 3">DSM 2261</strain>
    </source>
</reference>
<protein>
    <submittedName>
        <fullName evidence="2">Uncharacterized protein</fullName>
    </submittedName>
</protein>
<evidence type="ECO:0000313" key="2">
    <source>
        <dbReference type="EMBL" id="AKJ06968.1"/>
    </source>
</evidence>
<proteinExistence type="predicted"/>
<evidence type="ECO:0000256" key="1">
    <source>
        <dbReference type="SAM" id="MobiDB-lite"/>
    </source>
</evidence>
<feature type="region of interest" description="Disordered" evidence="1">
    <location>
        <begin position="1"/>
        <end position="56"/>
    </location>
</feature>
<sequence>MIHGVPASGERVAAGGVGCASGARTGGRGGPLIPQATPASTANNRMKRRGPGISRD</sequence>
<accession>A0AAC8QGB8</accession>
<gene>
    <name evidence="2" type="ORF">AA314_08594</name>
</gene>